<evidence type="ECO:0000313" key="2">
    <source>
        <dbReference type="Proteomes" id="UP000007177"/>
    </source>
</evidence>
<dbReference type="Proteomes" id="UP000007177">
    <property type="component" value="Chromosome"/>
</dbReference>
<dbReference type="EMBL" id="CP002987">
    <property type="protein sequence ID" value="AFA48629.1"/>
    <property type="molecule type" value="Genomic_DNA"/>
</dbReference>
<protein>
    <submittedName>
        <fullName evidence="1">Uncharacterized protein</fullName>
    </submittedName>
</protein>
<reference evidence="1 2" key="2">
    <citation type="journal article" date="2012" name="PLoS ONE">
        <title>An ancient pathway combining carbon dioxide fixation with the generation and utilization of a sodium ion gradient for ATP synthesis.</title>
        <authorList>
            <person name="Poehlein A."/>
            <person name="Schmidt S."/>
            <person name="Kaster A.K."/>
            <person name="Goenrich M."/>
            <person name="Vollmers J."/>
            <person name="Thurmer A."/>
            <person name="Bertsch J."/>
            <person name="Schuchmann K."/>
            <person name="Voigt B."/>
            <person name="Hecker M."/>
            <person name="Daniel R."/>
            <person name="Thauer R.K."/>
            <person name="Gottschalk G."/>
            <person name="Muller V."/>
        </authorList>
    </citation>
    <scope>NUCLEOTIDE SEQUENCE [LARGE SCALE GENOMIC DNA]</scope>
    <source>
        <strain evidence="2">ATCC 29683 / DSM 1030 / JCM 2381 / KCTC 1655 / WB1</strain>
    </source>
</reference>
<keyword evidence="2" id="KW-1185">Reference proteome</keyword>
<reference evidence="2" key="1">
    <citation type="submission" date="2011-07" db="EMBL/GenBank/DDBJ databases">
        <title>Complete genome sequence of Acetobacterium woodii.</title>
        <authorList>
            <person name="Poehlein A."/>
            <person name="Schmidt S."/>
            <person name="Kaster A.-K."/>
            <person name="Goenrich M."/>
            <person name="Vollmers J."/>
            <person name="Thuermer A."/>
            <person name="Gottschalk G."/>
            <person name="Thauer R.K."/>
            <person name="Daniel R."/>
            <person name="Mueller V."/>
        </authorList>
    </citation>
    <scope>NUCLEOTIDE SEQUENCE [LARGE SCALE GENOMIC DNA]</scope>
    <source>
        <strain evidence="2">ATCC 29683 / DSM 1030 / JCM 2381 / KCTC 1655 / WB1</strain>
    </source>
</reference>
<evidence type="ECO:0000313" key="1">
    <source>
        <dbReference type="EMBL" id="AFA48629.1"/>
    </source>
</evidence>
<sequence length="202" mass="22711">MKLFHCGENFPHKGSGELSILYNFGAFENGRSAFYNPDADTFNAHYGVYAIHQTSGSFGFKDGNVDTKAITDLVSFDQLQLVMTSLGCPKTLKQFHSQVIGIQPSPAMAGFNDWVQIDAMIQTNSPQYQAHDFELGTLQYGQPPENYSGPDFPVVPMVGRLYLRYDETRQITVIYFVIGKNETIVDETSEHYLMPIEWSSIT</sequence>
<gene>
    <name evidence="1" type="ordered locus">Awo_c18500</name>
</gene>
<dbReference type="KEGG" id="awo:Awo_c18500"/>
<dbReference type="HOGENOM" id="CLU_1352177_0_0_9"/>
<dbReference type="AlphaFoldDB" id="H6LJ66"/>
<proteinExistence type="predicted"/>
<accession>H6LJ66</accession>
<organism evidence="1 2">
    <name type="scientific">Acetobacterium woodii (strain ATCC 29683 / DSM 1030 / JCM 2381 / KCTC 1655 / WB1)</name>
    <dbReference type="NCBI Taxonomy" id="931626"/>
    <lineage>
        <taxon>Bacteria</taxon>
        <taxon>Bacillati</taxon>
        <taxon>Bacillota</taxon>
        <taxon>Clostridia</taxon>
        <taxon>Eubacteriales</taxon>
        <taxon>Eubacteriaceae</taxon>
        <taxon>Acetobacterium</taxon>
    </lineage>
</organism>
<name>H6LJ66_ACEWD</name>